<dbReference type="RefSeq" id="XP_056545773.1">
    <property type="nucleotide sequence ID" value="XM_056682167.1"/>
</dbReference>
<dbReference type="GeneID" id="81421343"/>
<reference evidence="1" key="1">
    <citation type="submission" date="2022-11" db="EMBL/GenBank/DDBJ databases">
        <authorList>
            <person name="Petersen C."/>
        </authorList>
    </citation>
    <scope>NUCLEOTIDE SEQUENCE</scope>
    <source>
        <strain evidence="1">IBT 26290</strain>
    </source>
</reference>
<keyword evidence="2" id="KW-1185">Reference proteome</keyword>
<dbReference type="AlphaFoldDB" id="A0A9W9IB22"/>
<dbReference type="EMBL" id="JAPQKN010000001">
    <property type="protein sequence ID" value="KAJ5174165.1"/>
    <property type="molecule type" value="Genomic_DNA"/>
</dbReference>
<comment type="caution">
    <text evidence="1">The sequence shown here is derived from an EMBL/GenBank/DDBJ whole genome shotgun (WGS) entry which is preliminary data.</text>
</comment>
<gene>
    <name evidence="1" type="ORF">N7482_000042</name>
</gene>
<evidence type="ECO:0000313" key="2">
    <source>
        <dbReference type="Proteomes" id="UP001149163"/>
    </source>
</evidence>
<dbReference type="Proteomes" id="UP001149163">
    <property type="component" value="Unassembled WGS sequence"/>
</dbReference>
<accession>A0A9W9IB22</accession>
<evidence type="ECO:0000313" key="1">
    <source>
        <dbReference type="EMBL" id="KAJ5174165.1"/>
    </source>
</evidence>
<proteinExistence type="predicted"/>
<organism evidence="1 2">
    <name type="scientific">Penicillium canariense</name>
    <dbReference type="NCBI Taxonomy" id="189055"/>
    <lineage>
        <taxon>Eukaryota</taxon>
        <taxon>Fungi</taxon>
        <taxon>Dikarya</taxon>
        <taxon>Ascomycota</taxon>
        <taxon>Pezizomycotina</taxon>
        <taxon>Eurotiomycetes</taxon>
        <taxon>Eurotiomycetidae</taxon>
        <taxon>Eurotiales</taxon>
        <taxon>Aspergillaceae</taxon>
        <taxon>Penicillium</taxon>
    </lineage>
</organism>
<protein>
    <submittedName>
        <fullName evidence="1">Uncharacterized protein</fullName>
    </submittedName>
</protein>
<sequence length="69" mass="7948">MDGAKNTLILSRDVAEEEKEAEVAGNAKQQQHNEILRWNQIKEQENKKWETELSCETGEDGEPLYCLDI</sequence>
<reference evidence="1" key="2">
    <citation type="journal article" date="2023" name="IMA Fungus">
        <title>Comparative genomic study of the Penicillium genus elucidates a diverse pangenome and 15 lateral gene transfer events.</title>
        <authorList>
            <person name="Petersen C."/>
            <person name="Sorensen T."/>
            <person name="Nielsen M.R."/>
            <person name="Sondergaard T.E."/>
            <person name="Sorensen J.L."/>
            <person name="Fitzpatrick D.A."/>
            <person name="Frisvad J.C."/>
            <person name="Nielsen K.L."/>
        </authorList>
    </citation>
    <scope>NUCLEOTIDE SEQUENCE</scope>
    <source>
        <strain evidence="1">IBT 26290</strain>
    </source>
</reference>
<name>A0A9W9IB22_9EURO</name>